<name>A0A139A2E5_GONPJ</name>
<protein>
    <submittedName>
        <fullName evidence="1">Uncharacterized protein</fullName>
    </submittedName>
</protein>
<reference evidence="1 2" key="1">
    <citation type="journal article" date="2015" name="Genome Biol. Evol.">
        <title>Phylogenomic analyses indicate that early fungi evolved digesting cell walls of algal ancestors of land plants.</title>
        <authorList>
            <person name="Chang Y."/>
            <person name="Wang S."/>
            <person name="Sekimoto S."/>
            <person name="Aerts A.L."/>
            <person name="Choi C."/>
            <person name="Clum A."/>
            <person name="LaButti K.M."/>
            <person name="Lindquist E.A."/>
            <person name="Yee Ngan C."/>
            <person name="Ohm R.A."/>
            <person name="Salamov A.A."/>
            <person name="Grigoriev I.V."/>
            <person name="Spatafora J.W."/>
            <person name="Berbee M.L."/>
        </authorList>
    </citation>
    <scope>NUCLEOTIDE SEQUENCE [LARGE SCALE GENOMIC DNA]</scope>
    <source>
        <strain evidence="1 2">JEL478</strain>
    </source>
</reference>
<sequence length="109" mass="12723">MWPTRGIGDSGLGYFVGQALSLFSVEFRHGVTILKAWTVSPEWRNWERTEVISINAIVRSAHLDDLHPDFWKAYFVNYSLDADMFRRLPMCTEDTFVDGGYRHYHRHGT</sequence>
<evidence type="ECO:0000313" key="1">
    <source>
        <dbReference type="EMBL" id="KXS10523.1"/>
    </source>
</evidence>
<accession>A0A139A2E5</accession>
<dbReference type="AlphaFoldDB" id="A0A139A2E5"/>
<organism evidence="1 2">
    <name type="scientific">Gonapodya prolifera (strain JEL478)</name>
    <name type="common">Monoblepharis prolifera</name>
    <dbReference type="NCBI Taxonomy" id="1344416"/>
    <lineage>
        <taxon>Eukaryota</taxon>
        <taxon>Fungi</taxon>
        <taxon>Fungi incertae sedis</taxon>
        <taxon>Chytridiomycota</taxon>
        <taxon>Chytridiomycota incertae sedis</taxon>
        <taxon>Monoblepharidomycetes</taxon>
        <taxon>Monoblepharidales</taxon>
        <taxon>Gonapodyaceae</taxon>
        <taxon>Gonapodya</taxon>
    </lineage>
</organism>
<proteinExistence type="predicted"/>
<keyword evidence="2" id="KW-1185">Reference proteome</keyword>
<gene>
    <name evidence="1" type="ORF">M427DRAFT_139152</name>
</gene>
<evidence type="ECO:0000313" key="2">
    <source>
        <dbReference type="Proteomes" id="UP000070544"/>
    </source>
</evidence>
<dbReference type="EMBL" id="KQ965820">
    <property type="protein sequence ID" value="KXS10523.1"/>
    <property type="molecule type" value="Genomic_DNA"/>
</dbReference>
<dbReference type="Proteomes" id="UP000070544">
    <property type="component" value="Unassembled WGS sequence"/>
</dbReference>